<dbReference type="RefSeq" id="WP_268612113.1">
    <property type="nucleotide sequence ID" value="NZ_CP113797.1"/>
</dbReference>
<organism evidence="1 2">
    <name type="scientific">Thermocoleostomius sinensis A174</name>
    <dbReference type="NCBI Taxonomy" id="2016057"/>
    <lineage>
        <taxon>Bacteria</taxon>
        <taxon>Bacillati</taxon>
        <taxon>Cyanobacteriota</taxon>
        <taxon>Cyanophyceae</taxon>
        <taxon>Oculatellales</taxon>
        <taxon>Oculatellaceae</taxon>
        <taxon>Thermocoleostomius</taxon>
    </lineage>
</organism>
<sequence>MADEFMTPPTDCDRPVASSRRSVKMLLIGPPEEVEHTIAHLYHCGFCRVEHWSRALPYAQIQQATIREPGEIMRIYKRYIEYR</sequence>
<reference evidence="1" key="1">
    <citation type="submission" date="2022-12" db="EMBL/GenBank/DDBJ databases">
        <title>Polyphasic identification of a Novel Hot-Spring Cyanobacterium Ocullathermofonsia sinensis gen nov. sp. nov. and Genomic Insights on its Adaptations to the Thermal Habitat.</title>
        <authorList>
            <person name="Daroch M."/>
            <person name="Tang J."/>
            <person name="Jiang Y."/>
        </authorList>
    </citation>
    <scope>NUCLEOTIDE SEQUENCE</scope>
    <source>
        <strain evidence="1">PKUAC-SCTA174</strain>
    </source>
</reference>
<dbReference type="KEGG" id="tsin:OXH18_08615"/>
<proteinExistence type="predicted"/>
<keyword evidence="2" id="KW-1185">Reference proteome</keyword>
<dbReference type="EMBL" id="CP113797">
    <property type="protein sequence ID" value="WAL62029.1"/>
    <property type="molecule type" value="Genomic_DNA"/>
</dbReference>
<evidence type="ECO:0000313" key="2">
    <source>
        <dbReference type="Proteomes" id="UP001163152"/>
    </source>
</evidence>
<name>A0A9E9C911_9CYAN</name>
<dbReference type="AlphaFoldDB" id="A0A9E9C911"/>
<evidence type="ECO:0000313" key="1">
    <source>
        <dbReference type="EMBL" id="WAL62029.1"/>
    </source>
</evidence>
<protein>
    <submittedName>
        <fullName evidence="1">Uncharacterized protein</fullName>
    </submittedName>
</protein>
<gene>
    <name evidence="1" type="ORF">OXH18_08615</name>
</gene>
<accession>A0A9E9C911</accession>
<dbReference type="Proteomes" id="UP001163152">
    <property type="component" value="Chromosome"/>
</dbReference>